<dbReference type="RefSeq" id="YP_008130294.1">
    <property type="nucleotide sequence ID" value="NC_021563.1"/>
</dbReference>
<dbReference type="PANTHER" id="PTHR30478">
    <property type="entry name" value="DNA POLYMERASE III SUBUNIT BETA"/>
    <property type="match status" value="1"/>
</dbReference>
<dbReference type="Gene3D" id="3.10.150.10">
    <property type="entry name" value="DNA Polymerase III, subunit A, domain 2"/>
    <property type="match status" value="1"/>
</dbReference>
<keyword evidence="1" id="KW-0238">DNA-binding</keyword>
<reference evidence="2 3" key="1">
    <citation type="journal article" date="2014" name="Virol. J.">
        <title>The genome and proteome of Serratia bacteriophage ? which forms unstable lysogens.</title>
        <authorList>
            <person name="Denyes J.M."/>
            <person name="Krell P.J."/>
            <person name="Manderville R.A."/>
            <person name="Ackermann H.W."/>
            <person name="She Y.M."/>
            <person name="Kropinski A.M."/>
        </authorList>
    </citation>
    <scope>NUCLEOTIDE SEQUENCE [LARGE SCALE GENOMIC DNA]</scope>
</reference>
<name>R9VX45_9CAUD</name>
<dbReference type="GO" id="GO:0009360">
    <property type="term" value="C:DNA polymerase III complex"/>
    <property type="evidence" value="ECO:0007669"/>
    <property type="project" value="InterPro"/>
</dbReference>
<protein>
    <submittedName>
        <fullName evidence="2">Putative beta-clamp protein</fullName>
    </submittedName>
</protein>
<dbReference type="GO" id="GO:0003677">
    <property type="term" value="F:DNA binding"/>
    <property type="evidence" value="ECO:0007669"/>
    <property type="project" value="UniProtKB-KW"/>
</dbReference>
<dbReference type="PANTHER" id="PTHR30478:SF0">
    <property type="entry name" value="BETA SLIDING CLAMP"/>
    <property type="match status" value="1"/>
</dbReference>
<dbReference type="GO" id="GO:0006271">
    <property type="term" value="P:DNA strand elongation involved in DNA replication"/>
    <property type="evidence" value="ECO:0007669"/>
    <property type="project" value="TreeGrafter"/>
</dbReference>
<organism evidence="2 3">
    <name type="scientific">Serratia phage Eta</name>
    <dbReference type="NCBI Taxonomy" id="1282995"/>
    <lineage>
        <taxon>Viruses</taxon>
        <taxon>Duplodnaviria</taxon>
        <taxon>Heunggongvirae</taxon>
        <taxon>Uroviricota</taxon>
        <taxon>Caudoviricetes</taxon>
        <taxon>Sarkviridae</taxon>
        <taxon>Seretavirus</taxon>
        <taxon>Seretavirus eta</taxon>
    </lineage>
</organism>
<keyword evidence="3" id="KW-1185">Reference proteome</keyword>
<accession>R9VX45</accession>
<dbReference type="GeneID" id="15957236"/>
<dbReference type="EMBL" id="KC460990">
    <property type="protein sequence ID" value="AGN89456.1"/>
    <property type="molecule type" value="Genomic_DNA"/>
</dbReference>
<dbReference type="Proteomes" id="UP000014420">
    <property type="component" value="Segment"/>
</dbReference>
<gene>
    <name evidence="2" type="ORF">Eta_0010</name>
</gene>
<evidence type="ECO:0000313" key="2">
    <source>
        <dbReference type="EMBL" id="AGN89456.1"/>
    </source>
</evidence>
<dbReference type="InterPro" id="IPR001001">
    <property type="entry name" value="DNA_polIII_beta"/>
</dbReference>
<evidence type="ECO:0000256" key="1">
    <source>
        <dbReference type="ARBA" id="ARBA00023125"/>
    </source>
</evidence>
<evidence type="ECO:0000313" key="3">
    <source>
        <dbReference type="Proteomes" id="UP000014420"/>
    </source>
</evidence>
<dbReference type="OrthoDB" id="12979at10239"/>
<proteinExistence type="predicted"/>
<dbReference type="KEGG" id="vg:15957236"/>
<sequence>MKIKVSKILLESALIFQAKKDIRYYLNGICFKSDGRVCSTDGHRAFIGSNHEGKLKEDIILSITKAPVRNYEHAVIDVENGIVEYFNEHQSRIGVGLSCLIGGRFPDIDRVIPKEFSSCYKIGFNAGYLADFEKAAKLFNPRWEKIIFELSGSTTATTARLESPHGDHATIVVMPMRID</sequence>